<dbReference type="Gene3D" id="1.10.606.20">
    <property type="match status" value="1"/>
</dbReference>
<dbReference type="InterPro" id="IPR036938">
    <property type="entry name" value="PAP2/HPO_sf"/>
</dbReference>
<accession>A0ABR7M5J6</accession>
<dbReference type="EMBL" id="MBUA01000001">
    <property type="protein sequence ID" value="MBC6490124.1"/>
    <property type="molecule type" value="Genomic_DNA"/>
</dbReference>
<proteinExistence type="predicted"/>
<dbReference type="RefSeq" id="WP_187255448.1">
    <property type="nucleotide sequence ID" value="NZ_JBHULF010000006.1"/>
</dbReference>
<dbReference type="Pfam" id="PF01569">
    <property type="entry name" value="PAP2"/>
    <property type="match status" value="1"/>
</dbReference>
<dbReference type="CDD" id="cd03398">
    <property type="entry name" value="PAP2_haloperoxidase"/>
    <property type="match status" value="1"/>
</dbReference>
<reference evidence="2 3" key="1">
    <citation type="submission" date="2016-07" db="EMBL/GenBank/DDBJ databases">
        <title>Genome analysis of Flavihumibacter stibioxidans YS-17.</title>
        <authorList>
            <person name="Shi K."/>
            <person name="Han Y."/>
            <person name="Wang G."/>
        </authorList>
    </citation>
    <scope>NUCLEOTIDE SEQUENCE [LARGE SCALE GENOMIC DNA]</scope>
    <source>
        <strain evidence="2 3">YS-17</strain>
    </source>
</reference>
<name>A0ABR7M5J6_9BACT</name>
<keyword evidence="3" id="KW-1185">Reference proteome</keyword>
<feature type="domain" description="Phosphatidic acid phosphatase type 2/haloperoxidase" evidence="1">
    <location>
        <begin position="312"/>
        <end position="436"/>
    </location>
</feature>
<dbReference type="InterPro" id="IPR052559">
    <property type="entry name" value="V-haloperoxidase"/>
</dbReference>
<comment type="caution">
    <text evidence="2">The sequence shown here is derived from an EMBL/GenBank/DDBJ whole genome shotgun (WGS) entry which is preliminary data.</text>
</comment>
<dbReference type="SUPFAM" id="SSF48317">
    <property type="entry name" value="Acid phosphatase/Vanadium-dependent haloperoxidase"/>
    <property type="match status" value="1"/>
</dbReference>
<organism evidence="2 3">
    <name type="scientific">Flavihumibacter stibioxidans</name>
    <dbReference type="NCBI Taxonomy" id="1834163"/>
    <lineage>
        <taxon>Bacteria</taxon>
        <taxon>Pseudomonadati</taxon>
        <taxon>Bacteroidota</taxon>
        <taxon>Chitinophagia</taxon>
        <taxon>Chitinophagales</taxon>
        <taxon>Chitinophagaceae</taxon>
        <taxon>Flavihumibacter</taxon>
    </lineage>
</organism>
<evidence type="ECO:0000313" key="2">
    <source>
        <dbReference type="EMBL" id="MBC6490124.1"/>
    </source>
</evidence>
<dbReference type="Proteomes" id="UP000765802">
    <property type="component" value="Unassembled WGS sequence"/>
</dbReference>
<evidence type="ECO:0000259" key="1">
    <source>
        <dbReference type="Pfam" id="PF01569"/>
    </source>
</evidence>
<sequence>MKQVKIVSVLVILCLLQLSCKQPGSKGSFDVNNPTVLHNNQKVLTDLIIYDVFTPPVAARIYSYTSLASYEAVRHSKPGAPSLTAKLNGFAPMPEPEKGKSYNFLLAASKAFFTVAYKVTFSIDTLKVYEKELLQNFRNELDAETFDRSIAYGESVGRQVLARAAVDNYPQTRGKPRFIGSKEPGKWRPTPPDYSDAVEPCWGDMKGFVLDSGSQFKLPPPPVYSMDSSSAFFKFAYEVYSIGKNLTKEQKDIATYWDDNPFVVEHAGHMMFANKKITPGGHWMGIASIACKKDKADAEKTARVLALTAVGLMDGFVSCWEEKYASQVIRPVTVINEFIDESWSPFLQTPPFPEYPSGHSVISASAATILTKLIGENFSFHDDSDKEYIGMEKDFNSFMEAANEASISRVYGGIHYRSGVDAGARQGVLVGNLVINKTTATAP</sequence>
<protein>
    <submittedName>
        <fullName evidence="2">Phosphoesterase</fullName>
    </submittedName>
</protein>
<dbReference type="PANTHER" id="PTHR34599">
    <property type="entry name" value="PEROXIDASE-RELATED"/>
    <property type="match status" value="1"/>
</dbReference>
<dbReference type="InterPro" id="IPR000326">
    <property type="entry name" value="PAP2/HPO"/>
</dbReference>
<evidence type="ECO:0000313" key="3">
    <source>
        <dbReference type="Proteomes" id="UP000765802"/>
    </source>
</evidence>
<gene>
    <name evidence="2" type="ORF">BC349_04030</name>
</gene>
<dbReference type="PANTHER" id="PTHR34599:SF2">
    <property type="entry name" value="TRAF-TYPE DOMAIN-CONTAINING PROTEIN"/>
    <property type="match status" value="1"/>
</dbReference>